<feature type="binding site" evidence="14 15">
    <location>
        <position position="78"/>
    </location>
    <ligand>
        <name>a divalent metal cation</name>
        <dbReference type="ChEBI" id="CHEBI:60240"/>
    </ligand>
</feature>
<dbReference type="Gene3D" id="3.30.420.10">
    <property type="entry name" value="Ribonuclease H-like superfamily/Ribonuclease H"/>
    <property type="match status" value="1"/>
</dbReference>
<evidence type="ECO:0000256" key="16">
    <source>
        <dbReference type="RuleBase" id="RU003515"/>
    </source>
</evidence>
<keyword evidence="13 14" id="KW-0464">Manganese</keyword>
<evidence type="ECO:0000259" key="17">
    <source>
        <dbReference type="PROSITE" id="PS51975"/>
    </source>
</evidence>
<comment type="function">
    <text evidence="3 14 16">Endonuclease that specifically degrades the RNA of RNA-DNA hybrids.</text>
</comment>
<dbReference type="GO" id="GO:0006298">
    <property type="term" value="P:mismatch repair"/>
    <property type="evidence" value="ECO:0007669"/>
    <property type="project" value="TreeGrafter"/>
</dbReference>
<comment type="catalytic activity">
    <reaction evidence="1 14 15 16">
        <text>Endonucleolytic cleavage to 5'-phosphomonoester.</text>
        <dbReference type="EC" id="3.1.26.4"/>
    </reaction>
</comment>
<dbReference type="GO" id="GO:0005737">
    <property type="term" value="C:cytoplasm"/>
    <property type="evidence" value="ECO:0007669"/>
    <property type="project" value="UniProtKB-SubCell"/>
</dbReference>
<evidence type="ECO:0000256" key="4">
    <source>
        <dbReference type="ARBA" id="ARBA00004496"/>
    </source>
</evidence>
<keyword evidence="11 14" id="KW-0255">Endonuclease</keyword>
<keyword evidence="9 14" id="KW-0540">Nuclease</keyword>
<dbReference type="Pfam" id="PF01351">
    <property type="entry name" value="RNase_HII"/>
    <property type="match status" value="1"/>
</dbReference>
<evidence type="ECO:0000256" key="13">
    <source>
        <dbReference type="ARBA" id="ARBA00023211"/>
    </source>
</evidence>
<evidence type="ECO:0000313" key="18">
    <source>
        <dbReference type="EMBL" id="OQO68640.1"/>
    </source>
</evidence>
<dbReference type="RefSeq" id="WP_081184658.1">
    <property type="nucleotide sequence ID" value="NZ_MJEA01000015.1"/>
</dbReference>
<dbReference type="GO" id="GO:0032299">
    <property type="term" value="C:ribonuclease H2 complex"/>
    <property type="evidence" value="ECO:0007669"/>
    <property type="project" value="TreeGrafter"/>
</dbReference>
<reference evidence="18 19" key="1">
    <citation type="journal article" date="2017" name="BMC Microbiol.">
        <title>Comparative genomics of Enterococcus spp. isolated from bovine feces.</title>
        <authorList>
            <person name="Beukers A.G."/>
            <person name="Zaheer R."/>
            <person name="Goji N."/>
            <person name="Amoako K.K."/>
            <person name="Chaves A.V."/>
            <person name="Ward M.P."/>
            <person name="McAllister T.A."/>
        </authorList>
    </citation>
    <scope>NUCLEOTIDE SEQUENCE [LARGE SCALE GENOMIC DNA]</scope>
    <source>
        <strain evidence="18 19">F1129D 143</strain>
    </source>
</reference>
<dbReference type="InterPro" id="IPR036397">
    <property type="entry name" value="RNaseH_sf"/>
</dbReference>
<dbReference type="AlphaFoldDB" id="A0A1V8Y7R7"/>
<dbReference type="GO" id="GO:0004523">
    <property type="term" value="F:RNA-DNA hybrid ribonuclease activity"/>
    <property type="evidence" value="ECO:0007669"/>
    <property type="project" value="UniProtKB-UniRule"/>
</dbReference>
<comment type="similarity">
    <text evidence="5 14 16">Belongs to the RNase HII family.</text>
</comment>
<dbReference type="GO" id="GO:0003723">
    <property type="term" value="F:RNA binding"/>
    <property type="evidence" value="ECO:0007669"/>
    <property type="project" value="UniProtKB-UniRule"/>
</dbReference>
<dbReference type="EC" id="3.1.26.4" evidence="6 14"/>
<proteinExistence type="inferred from homology"/>
<gene>
    <name evidence="14" type="primary">rnhB</name>
    <name evidence="18" type="ORF">BH747_11580</name>
</gene>
<evidence type="ECO:0000256" key="15">
    <source>
        <dbReference type="PROSITE-ProRule" id="PRU01319"/>
    </source>
</evidence>
<name>A0A1V8Y7R7_9ENTE</name>
<evidence type="ECO:0000256" key="11">
    <source>
        <dbReference type="ARBA" id="ARBA00022759"/>
    </source>
</evidence>
<keyword evidence="8 14" id="KW-0963">Cytoplasm</keyword>
<keyword evidence="10 14" id="KW-0479">Metal-binding</keyword>
<comment type="cofactor">
    <cofactor evidence="2">
        <name>Mg(2+)</name>
        <dbReference type="ChEBI" id="CHEBI:18420"/>
    </cofactor>
</comment>
<comment type="cofactor">
    <cofactor evidence="14 15">
        <name>Mn(2+)</name>
        <dbReference type="ChEBI" id="CHEBI:29035"/>
    </cofactor>
    <cofactor evidence="14 15">
        <name>Mg(2+)</name>
        <dbReference type="ChEBI" id="CHEBI:18420"/>
    </cofactor>
    <text evidence="14 15">Manganese or magnesium. Binds 1 divalent metal ion per monomer in the absence of substrate. May bind a second metal ion after substrate binding.</text>
</comment>
<dbReference type="FunFam" id="3.30.420.10:FF:000006">
    <property type="entry name" value="Ribonuclease HII"/>
    <property type="match status" value="1"/>
</dbReference>
<organism evidence="18 19">
    <name type="scientific">Enterococcus villorum</name>
    <dbReference type="NCBI Taxonomy" id="112904"/>
    <lineage>
        <taxon>Bacteria</taxon>
        <taxon>Bacillati</taxon>
        <taxon>Bacillota</taxon>
        <taxon>Bacilli</taxon>
        <taxon>Lactobacillales</taxon>
        <taxon>Enterococcaceae</taxon>
        <taxon>Enterococcus</taxon>
    </lineage>
</organism>
<comment type="caution">
    <text evidence="18">The sequence shown here is derived from an EMBL/GenBank/DDBJ whole genome shotgun (WGS) entry which is preliminary data.</text>
</comment>
<evidence type="ECO:0000313" key="19">
    <source>
        <dbReference type="Proteomes" id="UP000192477"/>
    </source>
</evidence>
<dbReference type="HAMAP" id="MF_00052_B">
    <property type="entry name" value="RNase_HII_B"/>
    <property type="match status" value="1"/>
</dbReference>
<feature type="binding site" evidence="14 15">
    <location>
        <position position="169"/>
    </location>
    <ligand>
        <name>a divalent metal cation</name>
        <dbReference type="ChEBI" id="CHEBI:60240"/>
    </ligand>
</feature>
<dbReference type="CDD" id="cd07182">
    <property type="entry name" value="RNase_HII_bacteria_HII_like"/>
    <property type="match status" value="1"/>
</dbReference>
<dbReference type="InterPro" id="IPR001352">
    <property type="entry name" value="RNase_HII/HIII"/>
</dbReference>
<protein>
    <recommendedName>
        <fullName evidence="7 14">Ribonuclease HII</fullName>
        <shortName evidence="14">RNase HII</shortName>
        <ecNumber evidence="6 14">3.1.26.4</ecNumber>
    </recommendedName>
</protein>
<comment type="subcellular location">
    <subcellularLocation>
        <location evidence="4 14">Cytoplasm</location>
    </subcellularLocation>
</comment>
<evidence type="ECO:0000256" key="5">
    <source>
        <dbReference type="ARBA" id="ARBA00007383"/>
    </source>
</evidence>
<feature type="domain" description="RNase H type-2" evidence="17">
    <location>
        <begin position="71"/>
        <end position="255"/>
    </location>
</feature>
<dbReference type="PANTHER" id="PTHR10954">
    <property type="entry name" value="RIBONUCLEASE H2 SUBUNIT A"/>
    <property type="match status" value="1"/>
</dbReference>
<sequence length="255" mass="28476">MSEAILSIKERLKEIRSLDDPAVAVLRQDTRKGVQQALLAFEKRLKKEALIQEKYLEMSMFEQMAYEQGHEWIAGIDEVGRGPLAGPVVAAAVILPKNEQILGLNDSKQLSEKKRTTLYEQIQQKAIAIGIGLIDERKIDEVNIYEASKLAMIQAVEKLAVKPSYLLIDAMTLELPIPQEKLIKGDARSVSIAAASIIAKVYRDNLMKKYEELYPGYGFGHNAGYGTKEHLQGLADLGITPIHRKTFAPVKNYLT</sequence>
<dbReference type="PANTHER" id="PTHR10954:SF18">
    <property type="entry name" value="RIBONUCLEASE HII"/>
    <property type="match status" value="1"/>
</dbReference>
<evidence type="ECO:0000256" key="6">
    <source>
        <dbReference type="ARBA" id="ARBA00012180"/>
    </source>
</evidence>
<evidence type="ECO:0000256" key="8">
    <source>
        <dbReference type="ARBA" id="ARBA00022490"/>
    </source>
</evidence>
<dbReference type="STRING" id="112904.BH747_11580"/>
<evidence type="ECO:0000256" key="14">
    <source>
        <dbReference type="HAMAP-Rule" id="MF_00052"/>
    </source>
</evidence>
<dbReference type="NCBIfam" id="NF000594">
    <property type="entry name" value="PRK00015.1-1"/>
    <property type="match status" value="1"/>
</dbReference>
<dbReference type="EMBL" id="MJEA01000015">
    <property type="protein sequence ID" value="OQO68640.1"/>
    <property type="molecule type" value="Genomic_DNA"/>
</dbReference>
<evidence type="ECO:0000256" key="12">
    <source>
        <dbReference type="ARBA" id="ARBA00022801"/>
    </source>
</evidence>
<evidence type="ECO:0000256" key="1">
    <source>
        <dbReference type="ARBA" id="ARBA00000077"/>
    </source>
</evidence>
<dbReference type="InterPro" id="IPR012337">
    <property type="entry name" value="RNaseH-like_sf"/>
</dbReference>
<evidence type="ECO:0000256" key="9">
    <source>
        <dbReference type="ARBA" id="ARBA00022722"/>
    </source>
</evidence>
<evidence type="ECO:0000256" key="10">
    <source>
        <dbReference type="ARBA" id="ARBA00022723"/>
    </source>
</evidence>
<dbReference type="OrthoDB" id="9803420at2"/>
<keyword evidence="12 14" id="KW-0378">Hydrolase</keyword>
<evidence type="ECO:0000256" key="7">
    <source>
        <dbReference type="ARBA" id="ARBA00019179"/>
    </source>
</evidence>
<dbReference type="InterPro" id="IPR024567">
    <property type="entry name" value="RNase_HII/HIII_dom"/>
</dbReference>
<dbReference type="Proteomes" id="UP000192477">
    <property type="component" value="Unassembled WGS sequence"/>
</dbReference>
<dbReference type="GO" id="GO:0030145">
    <property type="term" value="F:manganese ion binding"/>
    <property type="evidence" value="ECO:0007669"/>
    <property type="project" value="UniProtKB-UniRule"/>
</dbReference>
<evidence type="ECO:0000256" key="2">
    <source>
        <dbReference type="ARBA" id="ARBA00001946"/>
    </source>
</evidence>
<dbReference type="GO" id="GO:0043137">
    <property type="term" value="P:DNA replication, removal of RNA primer"/>
    <property type="evidence" value="ECO:0007669"/>
    <property type="project" value="TreeGrafter"/>
</dbReference>
<dbReference type="NCBIfam" id="NF000595">
    <property type="entry name" value="PRK00015.1-3"/>
    <property type="match status" value="1"/>
</dbReference>
<dbReference type="SUPFAM" id="SSF53098">
    <property type="entry name" value="Ribonuclease H-like"/>
    <property type="match status" value="1"/>
</dbReference>
<dbReference type="PROSITE" id="PS51975">
    <property type="entry name" value="RNASE_H_2"/>
    <property type="match status" value="1"/>
</dbReference>
<feature type="binding site" evidence="14 15">
    <location>
        <position position="77"/>
    </location>
    <ligand>
        <name>a divalent metal cation</name>
        <dbReference type="ChEBI" id="CHEBI:60240"/>
    </ligand>
</feature>
<dbReference type="InterPro" id="IPR022898">
    <property type="entry name" value="RNase_HII"/>
</dbReference>
<accession>A0A1V8Y7R7</accession>
<evidence type="ECO:0000256" key="3">
    <source>
        <dbReference type="ARBA" id="ARBA00004065"/>
    </source>
</evidence>